<dbReference type="SUPFAM" id="SSF81853">
    <property type="entry name" value="Family 10 polysaccharide lyase"/>
    <property type="match status" value="1"/>
</dbReference>
<evidence type="ECO:0000313" key="3">
    <source>
        <dbReference type="Proteomes" id="UP001151079"/>
    </source>
</evidence>
<dbReference type="Gene3D" id="1.50.10.20">
    <property type="match status" value="1"/>
</dbReference>
<dbReference type="EC" id="4.2.2.2" evidence="2"/>
<evidence type="ECO:0000256" key="1">
    <source>
        <dbReference type="SAM" id="SignalP"/>
    </source>
</evidence>
<dbReference type="GO" id="GO:0030570">
    <property type="term" value="F:pectate lyase activity"/>
    <property type="evidence" value="ECO:0007669"/>
    <property type="project" value="UniProtKB-EC"/>
</dbReference>
<accession>A0A9X3BXD3</accession>
<name>A0A9X3BXD3_9FLAO</name>
<sequence>MITFKKTIVLFLCCINFGLQAQYNSKNWSDIIRKSDPSWFATPEAQAIAENVLLYQRNIGGWPKNIEMQKPLSETEKQNLIALKSDLHDITTDNGATCQEMLFLAKMYKQKPDERYKKAFLLGVDYLLQAQYDNGGWPQFFPLKKGYYTHITYNDDSMFHILTILKQIAETSDYYGIIVPKDTVAKAKIAFDKGIACIIKTQYKQNGVLTAWCAQHDENTLAPAKARAYELPSLSGKESAKIVLLLMSIDNPSPEVITAVKSAYAWFDKTKITNLEEKRVLNDAGKIIDKKMIVTQNASPIWARFMELDNNEPFFSDRDGVKKKSLDEIGAERRNGYAWYTDEPKEVLKKYPDWEKKYAFEKGEKKKVKP</sequence>
<feature type="signal peptide" evidence="1">
    <location>
        <begin position="1"/>
        <end position="21"/>
    </location>
</feature>
<dbReference type="NCBIfam" id="TIGR02474">
    <property type="entry name" value="pec_lyase"/>
    <property type="match status" value="1"/>
</dbReference>
<comment type="caution">
    <text evidence="2">The sequence shown here is derived from an EMBL/GenBank/DDBJ whole genome shotgun (WGS) entry which is preliminary data.</text>
</comment>
<reference evidence="2" key="1">
    <citation type="submission" date="2022-10" db="EMBL/GenBank/DDBJ databases">
        <title>Two novel species of Flavobacterium.</title>
        <authorList>
            <person name="Liu Q."/>
            <person name="Xin Y.-H."/>
        </authorList>
    </citation>
    <scope>NUCLEOTIDE SEQUENCE</scope>
    <source>
        <strain evidence="2">LS1R49</strain>
    </source>
</reference>
<dbReference type="Pfam" id="PF09492">
    <property type="entry name" value="Pec_lyase"/>
    <property type="match status" value="1"/>
</dbReference>
<proteinExistence type="predicted"/>
<feature type="chain" id="PRO_5040919450" evidence="1">
    <location>
        <begin position="22"/>
        <end position="370"/>
    </location>
</feature>
<keyword evidence="3" id="KW-1185">Reference proteome</keyword>
<dbReference type="AlphaFoldDB" id="A0A9X3BXD3"/>
<dbReference type="Proteomes" id="UP001151079">
    <property type="component" value="Unassembled WGS sequence"/>
</dbReference>
<dbReference type="InterPro" id="IPR012669">
    <property type="entry name" value="Pectate_lyase"/>
</dbReference>
<dbReference type="EMBL" id="JAOZEW010000004">
    <property type="protein sequence ID" value="MCV9927085.1"/>
    <property type="molecule type" value="Genomic_DNA"/>
</dbReference>
<dbReference type="RefSeq" id="WP_264205261.1">
    <property type="nucleotide sequence ID" value="NZ_JAOZEW010000004.1"/>
</dbReference>
<protein>
    <submittedName>
        <fullName evidence="2">Pectate lyase</fullName>
        <ecNumber evidence="2">4.2.2.2</ecNumber>
    </submittedName>
</protein>
<evidence type="ECO:0000313" key="2">
    <source>
        <dbReference type="EMBL" id="MCV9927085.1"/>
    </source>
</evidence>
<keyword evidence="1" id="KW-0732">Signal</keyword>
<organism evidence="2 3">
    <name type="scientific">Flavobacterium shii</name>
    <dbReference type="NCBI Taxonomy" id="2987687"/>
    <lineage>
        <taxon>Bacteria</taxon>
        <taxon>Pseudomonadati</taxon>
        <taxon>Bacteroidota</taxon>
        <taxon>Flavobacteriia</taxon>
        <taxon>Flavobacteriales</taxon>
        <taxon>Flavobacteriaceae</taxon>
        <taxon>Flavobacterium</taxon>
    </lineage>
</organism>
<gene>
    <name evidence="2" type="primary">pelA</name>
    <name evidence="2" type="ORF">OIU83_05455</name>
</gene>
<keyword evidence="2" id="KW-0456">Lyase</keyword>